<proteinExistence type="inferred from homology"/>
<dbReference type="InterPro" id="IPR052021">
    <property type="entry name" value="Type-I_RS_S_subunit"/>
</dbReference>
<dbReference type="EMBL" id="CP022515">
    <property type="protein sequence ID" value="ASO04796.1"/>
    <property type="molecule type" value="Genomic_DNA"/>
</dbReference>
<gene>
    <name evidence="5" type="ORF">AREALGSMS7_01323</name>
</gene>
<dbReference type="SUPFAM" id="SSF116734">
    <property type="entry name" value="DNA methylase specificity domain"/>
    <property type="match status" value="2"/>
</dbReference>
<dbReference type="InterPro" id="IPR044946">
    <property type="entry name" value="Restrct_endonuc_typeI_TRD_sf"/>
</dbReference>
<reference evidence="5 6" key="1">
    <citation type="submission" date="2017-07" db="EMBL/GenBank/DDBJ databases">
        <title>Genome Sequence of Arenibacter algicola Strain SMS7 Isolated from a culture of the Diatom Skeletonema marinoi.</title>
        <authorList>
            <person name="Topel M."/>
            <person name="Pinder M.I.M."/>
            <person name="Johansson O.N."/>
            <person name="Kourtchenko O."/>
            <person name="Godhe A."/>
            <person name="Clarke A.K."/>
        </authorList>
    </citation>
    <scope>NUCLEOTIDE SEQUENCE [LARGE SCALE GENOMIC DNA]</scope>
    <source>
        <strain evidence="5 6">SMS7</strain>
    </source>
</reference>
<comment type="similarity">
    <text evidence="1">Belongs to the type-I restriction system S methylase family.</text>
</comment>
<dbReference type="GO" id="GO:0009307">
    <property type="term" value="P:DNA restriction-modification system"/>
    <property type="evidence" value="ECO:0007669"/>
    <property type="project" value="UniProtKB-KW"/>
</dbReference>
<dbReference type="InterPro" id="IPR000055">
    <property type="entry name" value="Restrct_endonuc_typeI_TRD"/>
</dbReference>
<dbReference type="KEGG" id="aalg:AREALGSMS7_01323"/>
<keyword evidence="3" id="KW-0238">DNA-binding</keyword>
<feature type="domain" description="Type I restriction modification DNA specificity" evidence="4">
    <location>
        <begin position="80"/>
        <end position="174"/>
    </location>
</feature>
<dbReference type="PANTHER" id="PTHR30408:SF12">
    <property type="entry name" value="TYPE I RESTRICTION ENZYME MJAVIII SPECIFICITY SUBUNIT"/>
    <property type="match status" value="1"/>
</dbReference>
<evidence type="ECO:0000256" key="3">
    <source>
        <dbReference type="ARBA" id="ARBA00023125"/>
    </source>
</evidence>
<dbReference type="Pfam" id="PF01420">
    <property type="entry name" value="Methylase_S"/>
    <property type="match status" value="2"/>
</dbReference>
<evidence type="ECO:0000259" key="4">
    <source>
        <dbReference type="Pfam" id="PF01420"/>
    </source>
</evidence>
<evidence type="ECO:0000313" key="6">
    <source>
        <dbReference type="Proteomes" id="UP000204551"/>
    </source>
</evidence>
<dbReference type="AlphaFoldDB" id="A0A221UUM0"/>
<dbReference type="PANTHER" id="PTHR30408">
    <property type="entry name" value="TYPE-1 RESTRICTION ENZYME ECOKI SPECIFICITY PROTEIN"/>
    <property type="match status" value="1"/>
</dbReference>
<name>A0A221UUM0_9FLAO</name>
<dbReference type="GO" id="GO:0003677">
    <property type="term" value="F:DNA binding"/>
    <property type="evidence" value="ECO:0007669"/>
    <property type="project" value="UniProtKB-KW"/>
</dbReference>
<keyword evidence="2" id="KW-0680">Restriction system</keyword>
<evidence type="ECO:0000256" key="2">
    <source>
        <dbReference type="ARBA" id="ARBA00022747"/>
    </source>
</evidence>
<evidence type="ECO:0000313" key="5">
    <source>
        <dbReference type="EMBL" id="ASO04796.1"/>
    </source>
</evidence>
<evidence type="ECO:0000256" key="1">
    <source>
        <dbReference type="ARBA" id="ARBA00010923"/>
    </source>
</evidence>
<sequence>MQSNYRPIGDYIQLVDERNVDLQVTTLLGLSISKQFIHSVANTVGTNMRNYKIIRKNQFACSTMQVRRDRKMPVALLKDIDEAIISQAYPVFEIVDTDKLLPEYLMMWFSREEFDRQAEFLAVGGVRGTLEWEDFLEMELPVPSLEKQQEIVNEYNIIANRIKLNDQLNDKLEETAQAIYKHWFVDFEFPNKNGEPYKSSGGVLVYNDKLDREIPKGWETGSLDNLSTQFSGFAFKGDKYSLKEGITVVRGENVTEKRLRWDTHKKWNLELDGRMKKCFLEANDILIGMDGSKVGKNWSLVSNFELPLLLAQRVTSIRGNQGYQSLYLYLSLYVLNFAEYVSQVQTGTSVPHISGQQIKDFPLLIPNDLRLKQFDSIIKPLFERVFINIESSRMLEELKDLLLAKMATVEKEFELTM</sequence>
<accession>A0A221UUM0</accession>
<organism evidence="5 6">
    <name type="scientific">Arenibacter algicola</name>
    <dbReference type="NCBI Taxonomy" id="616991"/>
    <lineage>
        <taxon>Bacteria</taxon>
        <taxon>Pseudomonadati</taxon>
        <taxon>Bacteroidota</taxon>
        <taxon>Flavobacteriia</taxon>
        <taxon>Flavobacteriales</taxon>
        <taxon>Flavobacteriaceae</taxon>
        <taxon>Arenibacter</taxon>
    </lineage>
</organism>
<dbReference type="Gene3D" id="3.90.220.20">
    <property type="entry name" value="DNA methylase specificity domains"/>
    <property type="match status" value="2"/>
</dbReference>
<feature type="domain" description="Type I restriction modification DNA specificity" evidence="4">
    <location>
        <begin position="215"/>
        <end position="369"/>
    </location>
</feature>
<protein>
    <submittedName>
        <fullName evidence="5">EcoKI restriction-modification system protein HsdS</fullName>
    </submittedName>
</protein>
<dbReference type="Proteomes" id="UP000204551">
    <property type="component" value="Chromosome"/>
</dbReference>
<dbReference type="REBASE" id="199631">
    <property type="entry name" value="S.AalSMS7II"/>
</dbReference>
<dbReference type="CDD" id="cd16961">
    <property type="entry name" value="RMtype1_S_TRD-CR_like"/>
    <property type="match status" value="1"/>
</dbReference>